<gene>
    <name evidence="1" type="ORF">BKA07_002896</name>
</gene>
<dbReference type="Gene3D" id="3.30.530.20">
    <property type="match status" value="1"/>
</dbReference>
<protein>
    <submittedName>
        <fullName evidence="1">Uncharacterized protein YndB with AHSA1/START domain</fullName>
    </submittedName>
</protein>
<dbReference type="Pfam" id="PF10604">
    <property type="entry name" value="Polyketide_cyc2"/>
    <property type="match status" value="1"/>
</dbReference>
<accession>A0A846S722</accession>
<dbReference type="Proteomes" id="UP000576792">
    <property type="component" value="Unassembled WGS sequence"/>
</dbReference>
<sequence>MTHEQAHQHVRPRSDESAYFHFENRWRVNASAADVWTVLTEIRSWPQWWPGLSMAVPIDDTLVPGSRADIQVDSPIGLKLRFGIELEDADPPNSVSFFADGDLRGTGTWSVQQTGPITTILFVWCVTTRRRSIRMMRPVASRMHSGVMRAGQQGLSRRMNRLVS</sequence>
<evidence type="ECO:0000313" key="1">
    <source>
        <dbReference type="EMBL" id="NJC57861.1"/>
    </source>
</evidence>
<comment type="caution">
    <text evidence="1">The sequence shown here is derived from an EMBL/GenBank/DDBJ whole genome shotgun (WGS) entry which is preliminary data.</text>
</comment>
<dbReference type="InterPro" id="IPR023393">
    <property type="entry name" value="START-like_dom_sf"/>
</dbReference>
<keyword evidence="2" id="KW-1185">Reference proteome</keyword>
<proteinExistence type="predicted"/>
<organism evidence="1 2">
    <name type="scientific">Brevibacterium marinum</name>
    <dbReference type="NCBI Taxonomy" id="418643"/>
    <lineage>
        <taxon>Bacteria</taxon>
        <taxon>Bacillati</taxon>
        <taxon>Actinomycetota</taxon>
        <taxon>Actinomycetes</taxon>
        <taxon>Micrococcales</taxon>
        <taxon>Brevibacteriaceae</taxon>
        <taxon>Brevibacterium</taxon>
    </lineage>
</organism>
<dbReference type="SUPFAM" id="SSF55961">
    <property type="entry name" value="Bet v1-like"/>
    <property type="match status" value="1"/>
</dbReference>
<name>A0A846S722_9MICO</name>
<dbReference type="RefSeq" id="WP_167951492.1">
    <property type="nucleotide sequence ID" value="NZ_BAAAPQ010000022.1"/>
</dbReference>
<evidence type="ECO:0000313" key="2">
    <source>
        <dbReference type="Proteomes" id="UP000576792"/>
    </source>
</evidence>
<dbReference type="InterPro" id="IPR019587">
    <property type="entry name" value="Polyketide_cyclase/dehydratase"/>
</dbReference>
<dbReference type="AlphaFoldDB" id="A0A846S722"/>
<reference evidence="1 2" key="1">
    <citation type="submission" date="2020-03" db="EMBL/GenBank/DDBJ databases">
        <title>Sequencing the genomes of 1000 actinobacteria strains.</title>
        <authorList>
            <person name="Klenk H.-P."/>
        </authorList>
    </citation>
    <scope>NUCLEOTIDE SEQUENCE [LARGE SCALE GENOMIC DNA]</scope>
    <source>
        <strain evidence="1 2">DSM 18964</strain>
    </source>
</reference>
<dbReference type="EMBL" id="JAATJN010000001">
    <property type="protein sequence ID" value="NJC57861.1"/>
    <property type="molecule type" value="Genomic_DNA"/>
</dbReference>